<dbReference type="InterPro" id="IPR012340">
    <property type="entry name" value="NA-bd_OB-fold"/>
</dbReference>
<dbReference type="SUPFAM" id="SSF50249">
    <property type="entry name" value="Nucleic acid-binding proteins"/>
    <property type="match status" value="1"/>
</dbReference>
<dbReference type="AlphaFoldDB" id="A0A6V7Q5L1"/>
<dbReference type="PANTHER" id="PTHR47165:SF4">
    <property type="entry name" value="OS03G0429900 PROTEIN"/>
    <property type="match status" value="1"/>
</dbReference>
<dbReference type="EMBL" id="LR862133">
    <property type="protein sequence ID" value="CAD1838489.1"/>
    <property type="molecule type" value="Genomic_DNA"/>
</dbReference>
<reference evidence="1" key="1">
    <citation type="submission" date="2020-07" db="EMBL/GenBank/DDBJ databases">
        <authorList>
            <person name="Lin J."/>
        </authorList>
    </citation>
    <scope>NUCLEOTIDE SEQUENCE</scope>
</reference>
<dbReference type="Gene3D" id="2.40.50.140">
    <property type="entry name" value="Nucleic acid-binding proteins"/>
    <property type="match status" value="1"/>
</dbReference>
<dbReference type="PANTHER" id="PTHR47165">
    <property type="entry name" value="OS03G0429900 PROTEIN"/>
    <property type="match status" value="1"/>
</dbReference>
<accession>A0A6V7Q5L1</accession>
<protein>
    <recommendedName>
        <fullName evidence="2">Replication factor A C-terminal domain-containing protein</fullName>
    </recommendedName>
</protein>
<evidence type="ECO:0000313" key="1">
    <source>
        <dbReference type="EMBL" id="CAD1838489.1"/>
    </source>
</evidence>
<gene>
    <name evidence="1" type="ORF">CB5_LOCUS21700</name>
</gene>
<evidence type="ECO:0008006" key="2">
    <source>
        <dbReference type="Google" id="ProtNLM"/>
    </source>
</evidence>
<proteinExistence type="predicted"/>
<organism evidence="1">
    <name type="scientific">Ananas comosus var. bracteatus</name>
    <name type="common">red pineapple</name>
    <dbReference type="NCBI Taxonomy" id="296719"/>
    <lineage>
        <taxon>Eukaryota</taxon>
        <taxon>Viridiplantae</taxon>
        <taxon>Streptophyta</taxon>
        <taxon>Embryophyta</taxon>
        <taxon>Tracheophyta</taxon>
        <taxon>Spermatophyta</taxon>
        <taxon>Magnoliopsida</taxon>
        <taxon>Liliopsida</taxon>
        <taxon>Poales</taxon>
        <taxon>Bromeliaceae</taxon>
        <taxon>Bromelioideae</taxon>
        <taxon>Ananas</taxon>
    </lineage>
</organism>
<sequence>MNRIGKDYDAIQRITYGEQKPIPPQEEMCENRKSIAELLNLNFDDAENVKFTCEAKIIEIDTSYGWWYKACHNCKAAVKIYDDTFWYKLSTIVEDRSGITNFTIFGKLAQDLIRIPAQNLAVAVNSDRFVLPPIVKTIIDQTHIFQIVIDSQSFRSGTPSFKVLKFLP</sequence>
<name>A0A6V7Q5L1_ANACO</name>